<dbReference type="OrthoDB" id="4900487at2759"/>
<name>A0A2T4BUN0_TRILO</name>
<accession>A0A2T4BUN0</accession>
<dbReference type="AlphaFoldDB" id="A0A2T4BUN0"/>
<organism evidence="1 2">
    <name type="scientific">Trichoderma longibrachiatum ATCC 18648</name>
    <dbReference type="NCBI Taxonomy" id="983965"/>
    <lineage>
        <taxon>Eukaryota</taxon>
        <taxon>Fungi</taxon>
        <taxon>Dikarya</taxon>
        <taxon>Ascomycota</taxon>
        <taxon>Pezizomycotina</taxon>
        <taxon>Sordariomycetes</taxon>
        <taxon>Hypocreomycetidae</taxon>
        <taxon>Hypocreales</taxon>
        <taxon>Hypocreaceae</taxon>
        <taxon>Trichoderma</taxon>
    </lineage>
</organism>
<sequence length="149" mass="16548">AVLLPPELLDDHGQARQASHISRHSRSQWQLCGWDRASRRCYDSYKVAAGYNTTATWLQNADDAAALRIAIWPSATEIWTWNSGHTWKLPKACSWTQGRLGAQAGAWAPRVDGDMVPATEHQSSSCEEGHNNFGAKSPLAVLWTYSRTV</sequence>
<dbReference type="Proteomes" id="UP000240760">
    <property type="component" value="Unassembled WGS sequence"/>
</dbReference>
<protein>
    <submittedName>
        <fullName evidence="1">Uncharacterized protein</fullName>
    </submittedName>
</protein>
<reference evidence="1 2" key="1">
    <citation type="submission" date="2016-07" db="EMBL/GenBank/DDBJ databases">
        <title>Multiple horizontal gene transfer events from other fungi enriched the ability of initially mycotrophic Trichoderma (Ascomycota) to feed on dead plant biomass.</title>
        <authorList>
            <consortium name="DOE Joint Genome Institute"/>
            <person name="Aerts A."/>
            <person name="Atanasova L."/>
            <person name="Chenthamara K."/>
            <person name="Zhang J."/>
            <person name="Grujic M."/>
            <person name="Henrissat B."/>
            <person name="Kuo A."/>
            <person name="Salamov A."/>
            <person name="Lipzen A."/>
            <person name="Labutti K."/>
            <person name="Barry K."/>
            <person name="Miao Y."/>
            <person name="Rahimi M.J."/>
            <person name="Shen Q."/>
            <person name="Grigoriev I.V."/>
            <person name="Kubicek C.P."/>
            <person name="Druzhinina I.S."/>
        </authorList>
    </citation>
    <scope>NUCLEOTIDE SEQUENCE [LARGE SCALE GENOMIC DNA]</scope>
    <source>
        <strain evidence="1 2">ATCC 18648</strain>
    </source>
</reference>
<evidence type="ECO:0000313" key="1">
    <source>
        <dbReference type="EMBL" id="PTB73017.1"/>
    </source>
</evidence>
<gene>
    <name evidence="1" type="ORF">M440DRAFT_1340479</name>
</gene>
<evidence type="ECO:0000313" key="2">
    <source>
        <dbReference type="Proteomes" id="UP000240760"/>
    </source>
</evidence>
<feature type="non-terminal residue" evidence="1">
    <location>
        <position position="1"/>
    </location>
</feature>
<dbReference type="EMBL" id="KZ679139">
    <property type="protein sequence ID" value="PTB73017.1"/>
    <property type="molecule type" value="Genomic_DNA"/>
</dbReference>
<keyword evidence="2" id="KW-1185">Reference proteome</keyword>
<proteinExistence type="predicted"/>